<dbReference type="GO" id="GO:0005506">
    <property type="term" value="F:iron ion binding"/>
    <property type="evidence" value="ECO:0007669"/>
    <property type="project" value="InterPro"/>
</dbReference>
<keyword evidence="2" id="KW-0560">Oxidoreductase</keyword>
<sequence length="426" mass="48667">MSASNTPARIEIDGKIFNPYSRDFIRSPWATWDRLVKEFPVAWHKDLSMWVVSSHDALMDMLKDNRFSTNYKHWEFAPPPKPVEQQNHFERAIDAGLFAVDPLQHLRLRKLTMPAFSKPVMGKIDAKIRDLITQCFDEIGTPDQFDAFSMIAEKLPVRSIARMVGVPTNMESFFHDFAVNVVKSTRINLPLKEREKAMQDTLPGFQYFLDLIKERRALPHPGEDFVGQLVAASDNGDSLNDYQIVSVIQAVIVAGSDTATDLHTYAIQGLLSNPDQYQLLRQKPELMENAIIELLRYGAFGKTPQFRFVSEDLEWRGQQFKKGQSVLINLTAAWMDDSKWENPRKLDIQRRLDGNLVFGAGAHFCIGTYLVRVQGGLMIQELMKRFPNAELVNGNGDVEYDYNHHNARRINRLLVKTNVEAARKAA</sequence>
<dbReference type="OrthoDB" id="9764248at2"/>
<dbReference type="Gene3D" id="1.10.630.10">
    <property type="entry name" value="Cytochrome P450"/>
    <property type="match status" value="1"/>
</dbReference>
<dbReference type="RefSeq" id="WP_104230655.1">
    <property type="nucleotide sequence ID" value="NZ_PSNW01000006.1"/>
</dbReference>
<dbReference type="PANTHER" id="PTHR46696:SF6">
    <property type="entry name" value="P450, PUTATIVE (EUROFUNG)-RELATED"/>
    <property type="match status" value="1"/>
</dbReference>
<dbReference type="Pfam" id="PF00067">
    <property type="entry name" value="p450"/>
    <property type="match status" value="1"/>
</dbReference>
<proteinExistence type="inferred from homology"/>
<dbReference type="PROSITE" id="PS00086">
    <property type="entry name" value="CYTOCHROME_P450"/>
    <property type="match status" value="1"/>
</dbReference>
<comment type="caution">
    <text evidence="3">The sequence shown here is derived from an EMBL/GenBank/DDBJ whole genome shotgun (WGS) entry which is preliminary data.</text>
</comment>
<dbReference type="GO" id="GO:0004497">
    <property type="term" value="F:monooxygenase activity"/>
    <property type="evidence" value="ECO:0007669"/>
    <property type="project" value="UniProtKB-KW"/>
</dbReference>
<dbReference type="GO" id="GO:0016705">
    <property type="term" value="F:oxidoreductase activity, acting on paired donors, with incorporation or reduction of molecular oxygen"/>
    <property type="evidence" value="ECO:0007669"/>
    <property type="project" value="InterPro"/>
</dbReference>
<evidence type="ECO:0000256" key="1">
    <source>
        <dbReference type="ARBA" id="ARBA00010617"/>
    </source>
</evidence>
<dbReference type="InterPro" id="IPR017972">
    <property type="entry name" value="Cyt_P450_CS"/>
</dbReference>
<dbReference type="EMBL" id="PSNW01000006">
    <property type="protein sequence ID" value="PPE73593.1"/>
    <property type="molecule type" value="Genomic_DNA"/>
</dbReference>
<evidence type="ECO:0000313" key="3">
    <source>
        <dbReference type="EMBL" id="PPE73593.1"/>
    </source>
</evidence>
<keyword evidence="4" id="KW-1185">Reference proteome</keyword>
<protein>
    <submittedName>
        <fullName evidence="3">Cytochrome P450</fullName>
    </submittedName>
</protein>
<keyword evidence="2" id="KW-0503">Monooxygenase</keyword>
<dbReference type="PRINTS" id="PR00359">
    <property type="entry name" value="BP450"/>
</dbReference>
<dbReference type="InterPro" id="IPR036396">
    <property type="entry name" value="Cyt_P450_sf"/>
</dbReference>
<dbReference type="InterPro" id="IPR002397">
    <property type="entry name" value="Cyt_P450_B"/>
</dbReference>
<dbReference type="Proteomes" id="UP000238220">
    <property type="component" value="Unassembled WGS sequence"/>
</dbReference>
<dbReference type="AlphaFoldDB" id="A0A2S5TF25"/>
<gene>
    <name evidence="3" type="ORF">C3942_12380</name>
</gene>
<organism evidence="3 4">
    <name type="scientific">Solimonas fluminis</name>
    <dbReference type="NCBI Taxonomy" id="2086571"/>
    <lineage>
        <taxon>Bacteria</taxon>
        <taxon>Pseudomonadati</taxon>
        <taxon>Pseudomonadota</taxon>
        <taxon>Gammaproteobacteria</taxon>
        <taxon>Nevskiales</taxon>
        <taxon>Nevskiaceae</taxon>
        <taxon>Solimonas</taxon>
    </lineage>
</organism>
<accession>A0A2S5TF25</accession>
<dbReference type="PANTHER" id="PTHR46696">
    <property type="entry name" value="P450, PUTATIVE (EUROFUNG)-RELATED"/>
    <property type="match status" value="1"/>
</dbReference>
<keyword evidence="2" id="KW-0408">Iron</keyword>
<dbReference type="GO" id="GO:0020037">
    <property type="term" value="F:heme binding"/>
    <property type="evidence" value="ECO:0007669"/>
    <property type="project" value="InterPro"/>
</dbReference>
<keyword evidence="2" id="KW-0479">Metal-binding</keyword>
<reference evidence="3 4" key="1">
    <citation type="submission" date="2018-02" db="EMBL/GenBank/DDBJ databases">
        <title>Genome sequencing of Solimonas sp. HR-BB.</title>
        <authorList>
            <person name="Lee Y."/>
            <person name="Jeon C.O."/>
        </authorList>
    </citation>
    <scope>NUCLEOTIDE SEQUENCE [LARGE SCALE GENOMIC DNA]</scope>
    <source>
        <strain evidence="3 4">HR-BB</strain>
    </source>
</reference>
<evidence type="ECO:0000256" key="2">
    <source>
        <dbReference type="RuleBase" id="RU000461"/>
    </source>
</evidence>
<dbReference type="InterPro" id="IPR001128">
    <property type="entry name" value="Cyt_P450"/>
</dbReference>
<comment type="similarity">
    <text evidence="1 2">Belongs to the cytochrome P450 family.</text>
</comment>
<keyword evidence="2" id="KW-0349">Heme</keyword>
<dbReference type="SUPFAM" id="SSF48264">
    <property type="entry name" value="Cytochrome P450"/>
    <property type="match status" value="1"/>
</dbReference>
<evidence type="ECO:0000313" key="4">
    <source>
        <dbReference type="Proteomes" id="UP000238220"/>
    </source>
</evidence>
<name>A0A2S5TF25_9GAMM</name>